<dbReference type="GO" id="GO:0004181">
    <property type="term" value="F:metallocarboxypeptidase activity"/>
    <property type="evidence" value="ECO:0007669"/>
    <property type="project" value="InterPro"/>
</dbReference>
<dbReference type="Proteomes" id="UP000886865">
    <property type="component" value="Unassembled WGS sequence"/>
</dbReference>
<gene>
    <name evidence="3" type="ORF">IAA86_03120</name>
</gene>
<dbReference type="Gene3D" id="3.40.630.10">
    <property type="entry name" value="Zn peptidases"/>
    <property type="match status" value="1"/>
</dbReference>
<dbReference type="EMBL" id="DVJQ01000027">
    <property type="protein sequence ID" value="HIS73994.1"/>
    <property type="molecule type" value="Genomic_DNA"/>
</dbReference>
<evidence type="ECO:0000313" key="4">
    <source>
        <dbReference type="Proteomes" id="UP000886865"/>
    </source>
</evidence>
<name>A0A9D1FI95_9BACT</name>
<feature type="domain" description="Peptidase M14" evidence="2">
    <location>
        <begin position="1"/>
        <end position="198"/>
    </location>
</feature>
<evidence type="ECO:0000256" key="1">
    <source>
        <dbReference type="PROSITE-ProRule" id="PRU01379"/>
    </source>
</evidence>
<comment type="caution">
    <text evidence="3">The sequence shown here is derived from an EMBL/GenBank/DDBJ whole genome shotgun (WGS) entry which is preliminary data.</text>
</comment>
<comment type="similarity">
    <text evidence="1">Belongs to the peptidase M14 family.</text>
</comment>
<dbReference type="InterPro" id="IPR000834">
    <property type="entry name" value="Peptidase_M14"/>
</dbReference>
<comment type="caution">
    <text evidence="1">Lacks conserved residue(s) required for the propagation of feature annotation.</text>
</comment>
<keyword evidence="3" id="KW-0121">Carboxypeptidase</keyword>
<dbReference type="GO" id="GO:0006508">
    <property type="term" value="P:proteolysis"/>
    <property type="evidence" value="ECO:0007669"/>
    <property type="project" value="InterPro"/>
</dbReference>
<sequence>MNLDIDLKILNNSGLKKILIVGVFHGDEPQGEYFINKYLQLKRQGLKNSLYFIPRLNKNNARTNSSGVDLNRNFPTKNWIKSDKNDYFGGEFAACEDETKFLVNLIENNKFDAILTIHAPYKIINYDGPAESLARVVSNILGYPVESDIGYPTPGSFGTYCGVERNIPTLTIEVDENKAPEELLEHFVELFDYFAYKY</sequence>
<proteinExistence type="inferred from homology"/>
<reference evidence="3" key="1">
    <citation type="submission" date="2020-10" db="EMBL/GenBank/DDBJ databases">
        <authorList>
            <person name="Gilroy R."/>
        </authorList>
    </citation>
    <scope>NUCLEOTIDE SEQUENCE</scope>
    <source>
        <strain evidence="3">CHK152-2871</strain>
    </source>
</reference>
<evidence type="ECO:0000259" key="2">
    <source>
        <dbReference type="PROSITE" id="PS52035"/>
    </source>
</evidence>
<accession>A0A9D1FI95</accession>
<evidence type="ECO:0000313" key="3">
    <source>
        <dbReference type="EMBL" id="HIS73994.1"/>
    </source>
</evidence>
<keyword evidence="3" id="KW-0645">Protease</keyword>
<dbReference type="Pfam" id="PF00246">
    <property type="entry name" value="Peptidase_M14"/>
    <property type="match status" value="1"/>
</dbReference>
<reference evidence="3" key="2">
    <citation type="journal article" date="2021" name="PeerJ">
        <title>Extensive microbial diversity within the chicken gut microbiome revealed by metagenomics and culture.</title>
        <authorList>
            <person name="Gilroy R."/>
            <person name="Ravi A."/>
            <person name="Getino M."/>
            <person name="Pursley I."/>
            <person name="Horton D.L."/>
            <person name="Alikhan N.F."/>
            <person name="Baker D."/>
            <person name="Gharbi K."/>
            <person name="Hall N."/>
            <person name="Watson M."/>
            <person name="Adriaenssens E.M."/>
            <person name="Foster-Nyarko E."/>
            <person name="Jarju S."/>
            <person name="Secka A."/>
            <person name="Antonio M."/>
            <person name="Oren A."/>
            <person name="Chaudhuri R.R."/>
            <person name="La Ragione R."/>
            <person name="Hildebrand F."/>
            <person name="Pallen M.J."/>
        </authorList>
    </citation>
    <scope>NUCLEOTIDE SEQUENCE</scope>
    <source>
        <strain evidence="3">CHK152-2871</strain>
    </source>
</reference>
<dbReference type="AlphaFoldDB" id="A0A9D1FI95"/>
<dbReference type="SUPFAM" id="SSF53187">
    <property type="entry name" value="Zn-dependent exopeptidases"/>
    <property type="match status" value="1"/>
</dbReference>
<keyword evidence="3" id="KW-0378">Hydrolase</keyword>
<dbReference type="GO" id="GO:0008270">
    <property type="term" value="F:zinc ion binding"/>
    <property type="evidence" value="ECO:0007669"/>
    <property type="project" value="InterPro"/>
</dbReference>
<protein>
    <submittedName>
        <fullName evidence="3">Zinc carboxypeptidase</fullName>
    </submittedName>
</protein>
<dbReference type="PROSITE" id="PS52035">
    <property type="entry name" value="PEPTIDASE_M14"/>
    <property type="match status" value="1"/>
</dbReference>
<organism evidence="3 4">
    <name type="scientific">Candidatus Galligastranaerophilus intestinavium</name>
    <dbReference type="NCBI Taxonomy" id="2840836"/>
    <lineage>
        <taxon>Bacteria</taxon>
        <taxon>Candidatus Galligastranaerophilus</taxon>
    </lineage>
</organism>